<dbReference type="NCBIfam" id="NF047356">
    <property type="entry name" value="RNA_bind_RnpM"/>
    <property type="match status" value="1"/>
</dbReference>
<name>A0A410QCD4_9FIRM</name>
<dbReference type="CDD" id="cd00279">
    <property type="entry name" value="YlxR"/>
    <property type="match status" value="1"/>
</dbReference>
<dbReference type="PANTHER" id="PTHR34215">
    <property type="entry name" value="BLL0784 PROTEIN"/>
    <property type="match status" value="1"/>
</dbReference>
<dbReference type="InterPro" id="IPR007393">
    <property type="entry name" value="YlxR_dom"/>
</dbReference>
<dbReference type="PANTHER" id="PTHR34215:SF1">
    <property type="entry name" value="YLXR DOMAIN-CONTAINING PROTEIN"/>
    <property type="match status" value="1"/>
</dbReference>
<dbReference type="Gene3D" id="3.30.1230.10">
    <property type="entry name" value="YlxR-like"/>
    <property type="match status" value="1"/>
</dbReference>
<evidence type="ECO:0000313" key="2">
    <source>
        <dbReference type="EMBL" id="QAT61651.1"/>
    </source>
</evidence>
<sequence>MRKGKKNRRVVNLKKRKIPLRRCVSCGESKPKKELIRLVRNTNDEIEIDMTGKVNGRGAYVCRKTECIELAGKSKKLSKSLEKEVPEEIFQELFNLAQTNKEEE</sequence>
<dbReference type="EMBL" id="CP035282">
    <property type="protein sequence ID" value="QAT61651.1"/>
    <property type="molecule type" value="Genomic_DNA"/>
</dbReference>
<dbReference type="Proteomes" id="UP000287969">
    <property type="component" value="Chromosome"/>
</dbReference>
<accession>A0A410QCD4</accession>
<organism evidence="2 3">
    <name type="scientific">Acidilutibacter cellobiosedens</name>
    <dbReference type="NCBI Taxonomy" id="2507161"/>
    <lineage>
        <taxon>Bacteria</taxon>
        <taxon>Bacillati</taxon>
        <taxon>Bacillota</taxon>
        <taxon>Tissierellia</taxon>
        <taxon>Tissierellales</taxon>
        <taxon>Acidilutibacteraceae</taxon>
        <taxon>Acidilutibacter</taxon>
    </lineage>
</organism>
<keyword evidence="3" id="KW-1185">Reference proteome</keyword>
<dbReference type="SUPFAM" id="SSF64376">
    <property type="entry name" value="YlxR-like"/>
    <property type="match status" value="1"/>
</dbReference>
<dbReference type="InterPro" id="IPR035931">
    <property type="entry name" value="YlxR-like_sf"/>
</dbReference>
<dbReference type="AlphaFoldDB" id="A0A410QCD4"/>
<evidence type="ECO:0000313" key="3">
    <source>
        <dbReference type="Proteomes" id="UP000287969"/>
    </source>
</evidence>
<feature type="domain" description="YlxR" evidence="1">
    <location>
        <begin position="21"/>
        <end position="93"/>
    </location>
</feature>
<dbReference type="OrthoDB" id="9813251at2"/>
<evidence type="ECO:0000259" key="1">
    <source>
        <dbReference type="Pfam" id="PF04296"/>
    </source>
</evidence>
<reference evidence="3" key="1">
    <citation type="submission" date="2019-01" db="EMBL/GenBank/DDBJ databases">
        <title>Draft genomes of a novel of Sporanaerobacter strains.</title>
        <authorList>
            <person name="Ma S."/>
        </authorList>
    </citation>
    <scope>NUCLEOTIDE SEQUENCE [LARGE SCALE GENOMIC DNA]</scope>
    <source>
        <strain evidence="3">NJN-17</strain>
    </source>
</reference>
<proteinExistence type="predicted"/>
<dbReference type="KEGG" id="spoa:EQM13_08660"/>
<protein>
    <submittedName>
        <fullName evidence="2">YlxR family protein</fullName>
    </submittedName>
</protein>
<dbReference type="Pfam" id="PF04296">
    <property type="entry name" value="YlxR"/>
    <property type="match status" value="1"/>
</dbReference>
<gene>
    <name evidence="2" type="ORF">EQM13_08660</name>
</gene>
<dbReference type="InterPro" id="IPR037465">
    <property type="entry name" value="YlxR"/>
</dbReference>